<protein>
    <submittedName>
        <fullName evidence="3">NifB/NifX family molybdenum-iron cluster-binding protein</fullName>
    </submittedName>
</protein>
<reference evidence="3" key="1">
    <citation type="journal article" date="2021" name="mSystems">
        <title>Bacteria and Archaea Synergistically Convert Glycine Betaine to Biogenic Methane in the Formosa Cold Seep of the South China Sea.</title>
        <authorList>
            <person name="Li L."/>
            <person name="Zhang W."/>
            <person name="Zhang S."/>
            <person name="Song L."/>
            <person name="Sun Q."/>
            <person name="Zhang H."/>
            <person name="Xiang H."/>
            <person name="Dong X."/>
        </authorList>
    </citation>
    <scope>NUCLEOTIDE SEQUENCE</scope>
    <source>
        <strain evidence="3">LLY</strain>
    </source>
</reference>
<comment type="caution">
    <text evidence="3">The sequence shown here is derived from an EMBL/GenBank/DDBJ whole genome shotgun (WGS) entry which is preliminary data.</text>
</comment>
<reference evidence="3" key="2">
    <citation type="submission" date="2021-04" db="EMBL/GenBank/DDBJ databases">
        <authorList>
            <person name="Dong X."/>
        </authorList>
    </citation>
    <scope>NUCLEOTIDE SEQUENCE</scope>
    <source>
        <strain evidence="3">LLY</strain>
    </source>
</reference>
<dbReference type="CDD" id="cd00851">
    <property type="entry name" value="MTH1175"/>
    <property type="match status" value="1"/>
</dbReference>
<feature type="region of interest" description="Disordered" evidence="1">
    <location>
        <begin position="107"/>
        <end position="138"/>
    </location>
</feature>
<organism evidence="3 4">
    <name type="scientific">Methanococcoides seepicolus</name>
    <dbReference type="NCBI Taxonomy" id="2828780"/>
    <lineage>
        <taxon>Archaea</taxon>
        <taxon>Methanobacteriati</taxon>
        <taxon>Methanobacteriota</taxon>
        <taxon>Stenosarchaea group</taxon>
        <taxon>Methanomicrobia</taxon>
        <taxon>Methanosarcinales</taxon>
        <taxon>Methanosarcinaceae</taxon>
        <taxon>Methanococcoides</taxon>
    </lineage>
</organism>
<dbReference type="RefSeq" id="WP_250868769.1">
    <property type="nucleotide sequence ID" value="NZ_JAGSOI010000048.1"/>
</dbReference>
<dbReference type="InterPro" id="IPR036105">
    <property type="entry name" value="DiNase_FeMo-co_biosyn_sf"/>
</dbReference>
<feature type="compositionally biased region" description="Basic residues" evidence="1">
    <location>
        <begin position="129"/>
        <end position="138"/>
    </location>
</feature>
<dbReference type="Pfam" id="PF02579">
    <property type="entry name" value="Nitro_FeMo-Co"/>
    <property type="match status" value="1"/>
</dbReference>
<evidence type="ECO:0000313" key="3">
    <source>
        <dbReference type="EMBL" id="MCM1987417.1"/>
    </source>
</evidence>
<dbReference type="Proteomes" id="UP001056766">
    <property type="component" value="Unassembled WGS sequence"/>
</dbReference>
<evidence type="ECO:0000259" key="2">
    <source>
        <dbReference type="Pfam" id="PF02579"/>
    </source>
</evidence>
<keyword evidence="4" id="KW-1185">Reference proteome</keyword>
<evidence type="ECO:0000313" key="4">
    <source>
        <dbReference type="Proteomes" id="UP001056766"/>
    </source>
</evidence>
<evidence type="ECO:0000256" key="1">
    <source>
        <dbReference type="SAM" id="MobiDB-lite"/>
    </source>
</evidence>
<dbReference type="PANTHER" id="PTHR42983">
    <property type="entry name" value="DINITROGENASE IRON-MOLYBDENUM COFACTOR PROTEIN-RELATED"/>
    <property type="match status" value="1"/>
</dbReference>
<dbReference type="PANTHER" id="PTHR42983:SF1">
    <property type="entry name" value="IRON-MOLYBDENUM PROTEIN"/>
    <property type="match status" value="1"/>
</dbReference>
<gene>
    <name evidence="3" type="ORF">KDK67_10555</name>
</gene>
<accession>A0A9E5DC18</accession>
<dbReference type="AlphaFoldDB" id="A0A9E5DC18"/>
<dbReference type="Gene3D" id="3.30.420.130">
    <property type="entry name" value="Dinitrogenase iron-molybdenum cofactor biosynthesis domain"/>
    <property type="match status" value="1"/>
</dbReference>
<dbReference type="InterPro" id="IPR033913">
    <property type="entry name" value="MTH1175_dom"/>
</dbReference>
<feature type="domain" description="Dinitrogenase iron-molybdenum cofactor biosynthesis" evidence="2">
    <location>
        <begin position="13"/>
        <end position="102"/>
    </location>
</feature>
<name>A0A9E5DC18_9EURY</name>
<dbReference type="InterPro" id="IPR003731">
    <property type="entry name" value="Di-Nase_FeMo-co_biosynth"/>
</dbReference>
<sequence length="138" mass="13978">MKICVTATAGSLDAVVDPRFGRCQYFVIVDSETMEFEALKNPSISAPGGAGVQAAQAIANKGIDVLITGSIGPNAFRILSAAGIKVVTGASGSVANAIEQYNKGELQATTGPTEPAYAGMGRGGGMGRGRGRGMGSRR</sequence>
<dbReference type="EMBL" id="JAGSOI010000048">
    <property type="protein sequence ID" value="MCM1987417.1"/>
    <property type="molecule type" value="Genomic_DNA"/>
</dbReference>
<dbReference type="SUPFAM" id="SSF53146">
    <property type="entry name" value="Nitrogenase accessory factor-like"/>
    <property type="match status" value="1"/>
</dbReference>
<proteinExistence type="predicted"/>